<dbReference type="InterPro" id="IPR016059">
    <property type="entry name" value="DNA_ligase_ATP-dep_CS"/>
</dbReference>
<keyword evidence="2" id="KW-0132">Cell division</keyword>
<dbReference type="CDD" id="cd07972">
    <property type="entry name" value="OBF_DNA_ligase_Arch_LigB"/>
    <property type="match status" value="1"/>
</dbReference>
<dbReference type="GO" id="GO:0046872">
    <property type="term" value="F:metal ion binding"/>
    <property type="evidence" value="ECO:0007669"/>
    <property type="project" value="UniProtKB-KW"/>
</dbReference>
<dbReference type="InterPro" id="IPR012308">
    <property type="entry name" value="DNA_ligase_ATP-dep_N"/>
</dbReference>
<dbReference type="GO" id="GO:0003910">
    <property type="term" value="F:DNA ligase (ATP) activity"/>
    <property type="evidence" value="ECO:0007669"/>
    <property type="project" value="UniProtKB-EC"/>
</dbReference>
<dbReference type="PROSITE" id="PS00697">
    <property type="entry name" value="DNA_LIGASE_A1"/>
    <property type="match status" value="1"/>
</dbReference>
<feature type="compositionally biased region" description="Basic and acidic residues" evidence="12">
    <location>
        <begin position="608"/>
        <end position="617"/>
    </location>
</feature>
<keyword evidence="10" id="KW-0131">Cell cycle</keyword>
<dbReference type="SUPFAM" id="SSF50249">
    <property type="entry name" value="Nucleic acid-binding proteins"/>
    <property type="match status" value="1"/>
</dbReference>
<dbReference type="Gene3D" id="3.30.470.30">
    <property type="entry name" value="DNA ligase/mRNA capping enzyme"/>
    <property type="match status" value="1"/>
</dbReference>
<keyword evidence="8" id="KW-0233">DNA recombination</keyword>
<dbReference type="OrthoDB" id="9767858at2"/>
<organism evidence="14 15">
    <name type="scientific">Piscinibacter sakaiensis</name>
    <name type="common">Ideonella sakaiensis</name>
    <dbReference type="NCBI Taxonomy" id="1547922"/>
    <lineage>
        <taxon>Bacteria</taxon>
        <taxon>Pseudomonadati</taxon>
        <taxon>Pseudomonadota</taxon>
        <taxon>Betaproteobacteria</taxon>
        <taxon>Burkholderiales</taxon>
        <taxon>Sphaerotilaceae</taxon>
        <taxon>Piscinibacter</taxon>
    </lineage>
</organism>
<dbReference type="STRING" id="1547922.ISF6_0163"/>
<keyword evidence="15" id="KW-1185">Reference proteome</keyword>
<accession>A0A0K8NWV6</accession>
<evidence type="ECO:0000313" key="14">
    <source>
        <dbReference type="EMBL" id="GAP34764.1"/>
    </source>
</evidence>
<dbReference type="InterPro" id="IPR036599">
    <property type="entry name" value="DNA_ligase_N_sf"/>
</dbReference>
<dbReference type="InterPro" id="IPR012340">
    <property type="entry name" value="NA-bd_OB-fold"/>
</dbReference>
<name>A0A0K8NWV6_PISS1</name>
<dbReference type="InterPro" id="IPR012310">
    <property type="entry name" value="DNA_ligase_ATP-dep_cent"/>
</dbReference>
<dbReference type="PANTHER" id="PTHR45674:SF13">
    <property type="entry name" value="DNA LIGASE-RELATED"/>
    <property type="match status" value="1"/>
</dbReference>
<dbReference type="EMBL" id="BBYR01000010">
    <property type="protein sequence ID" value="GAP34764.1"/>
    <property type="molecule type" value="Genomic_DNA"/>
</dbReference>
<keyword evidence="4" id="KW-0547">Nucleotide-binding</keyword>
<dbReference type="GO" id="GO:0005524">
    <property type="term" value="F:ATP binding"/>
    <property type="evidence" value="ECO:0007669"/>
    <property type="project" value="UniProtKB-KW"/>
</dbReference>
<protein>
    <submittedName>
        <fullName evidence="14">ATP-dependent DNA ligase</fullName>
        <ecNumber evidence="14">6.5.1.1</ecNumber>
    </submittedName>
</protein>
<evidence type="ECO:0000256" key="9">
    <source>
        <dbReference type="ARBA" id="ARBA00023204"/>
    </source>
</evidence>
<dbReference type="GO" id="GO:0003677">
    <property type="term" value="F:DNA binding"/>
    <property type="evidence" value="ECO:0007669"/>
    <property type="project" value="InterPro"/>
</dbReference>
<gene>
    <name evidence="14" type="ORF">ISF6_0163</name>
</gene>
<evidence type="ECO:0000256" key="4">
    <source>
        <dbReference type="ARBA" id="ARBA00022741"/>
    </source>
</evidence>
<dbReference type="Pfam" id="PF01068">
    <property type="entry name" value="DNA_ligase_A_M"/>
    <property type="match status" value="1"/>
</dbReference>
<keyword evidence="6" id="KW-0067">ATP-binding</keyword>
<evidence type="ECO:0000313" key="15">
    <source>
        <dbReference type="Proteomes" id="UP000037660"/>
    </source>
</evidence>
<dbReference type="InterPro" id="IPR050191">
    <property type="entry name" value="ATP-dep_DNA_ligase"/>
</dbReference>
<keyword evidence="7" id="KW-0460">Magnesium</keyword>
<evidence type="ECO:0000256" key="8">
    <source>
        <dbReference type="ARBA" id="ARBA00023172"/>
    </source>
</evidence>
<dbReference type="GO" id="GO:0006281">
    <property type="term" value="P:DNA repair"/>
    <property type="evidence" value="ECO:0007669"/>
    <property type="project" value="UniProtKB-KW"/>
</dbReference>
<dbReference type="Gene3D" id="1.10.3260.10">
    <property type="entry name" value="DNA ligase, ATP-dependent, N-terminal domain"/>
    <property type="match status" value="1"/>
</dbReference>
<dbReference type="NCBIfam" id="NF006701">
    <property type="entry name" value="PRK09247.1"/>
    <property type="match status" value="1"/>
</dbReference>
<dbReference type="Proteomes" id="UP000037660">
    <property type="component" value="Unassembled WGS sequence"/>
</dbReference>
<evidence type="ECO:0000256" key="11">
    <source>
        <dbReference type="ARBA" id="ARBA00034003"/>
    </source>
</evidence>
<dbReference type="Gene3D" id="2.40.50.140">
    <property type="entry name" value="Nucleic acid-binding proteins"/>
    <property type="match status" value="1"/>
</dbReference>
<dbReference type="NCBIfam" id="TIGR04120">
    <property type="entry name" value="DNA_lig_bact"/>
    <property type="match status" value="1"/>
</dbReference>
<keyword evidence="1 14" id="KW-0436">Ligase</keyword>
<dbReference type="InterPro" id="IPR026333">
    <property type="entry name" value="ATP_dep_DNA_lig_pp_1105_fam"/>
</dbReference>
<evidence type="ECO:0000256" key="3">
    <source>
        <dbReference type="ARBA" id="ARBA00022723"/>
    </source>
</evidence>
<dbReference type="GO" id="GO:0006310">
    <property type="term" value="P:DNA recombination"/>
    <property type="evidence" value="ECO:0007669"/>
    <property type="project" value="UniProtKB-KW"/>
</dbReference>
<dbReference type="EC" id="6.5.1.1" evidence="14"/>
<evidence type="ECO:0000256" key="12">
    <source>
        <dbReference type="SAM" id="MobiDB-lite"/>
    </source>
</evidence>
<evidence type="ECO:0000256" key="6">
    <source>
        <dbReference type="ARBA" id="ARBA00022840"/>
    </source>
</evidence>
<evidence type="ECO:0000256" key="10">
    <source>
        <dbReference type="ARBA" id="ARBA00023306"/>
    </source>
</evidence>
<dbReference type="SUPFAM" id="SSF56091">
    <property type="entry name" value="DNA ligase/mRNA capping enzyme, catalytic domain"/>
    <property type="match status" value="1"/>
</dbReference>
<dbReference type="Pfam" id="PF04675">
    <property type="entry name" value="DNA_ligase_A_N"/>
    <property type="match status" value="1"/>
</dbReference>
<reference evidence="15" key="1">
    <citation type="submission" date="2015-07" db="EMBL/GenBank/DDBJ databases">
        <title>Discovery of a poly(ethylene terephthalate assimilation.</title>
        <authorList>
            <person name="Yoshida S."/>
            <person name="Hiraga K."/>
            <person name="Takehana T."/>
            <person name="Taniguchi I."/>
            <person name="Yamaji H."/>
            <person name="Maeda Y."/>
            <person name="Toyohara K."/>
            <person name="Miyamoto K."/>
            <person name="Kimura Y."/>
            <person name="Oda K."/>
        </authorList>
    </citation>
    <scope>NUCLEOTIDE SEQUENCE [LARGE SCALE GENOMIC DNA]</scope>
    <source>
        <strain evidence="15">NBRC 110686 / TISTR 2288 / 201-F6</strain>
    </source>
</reference>
<evidence type="ECO:0000256" key="2">
    <source>
        <dbReference type="ARBA" id="ARBA00022618"/>
    </source>
</evidence>
<dbReference type="PANTHER" id="PTHR45674">
    <property type="entry name" value="DNA LIGASE 1/3 FAMILY MEMBER"/>
    <property type="match status" value="1"/>
</dbReference>
<evidence type="ECO:0000256" key="7">
    <source>
        <dbReference type="ARBA" id="ARBA00022842"/>
    </source>
</evidence>
<dbReference type="GO" id="GO:0051301">
    <property type="term" value="P:cell division"/>
    <property type="evidence" value="ECO:0007669"/>
    <property type="project" value="UniProtKB-KW"/>
</dbReference>
<dbReference type="RefSeq" id="WP_082368001.1">
    <property type="nucleotide sequence ID" value="NZ_BBYR01000010.1"/>
</dbReference>
<dbReference type="CDD" id="cd07897">
    <property type="entry name" value="Adenylation_DNA_ligase_Bac1"/>
    <property type="match status" value="1"/>
</dbReference>
<evidence type="ECO:0000259" key="13">
    <source>
        <dbReference type="PROSITE" id="PS50160"/>
    </source>
</evidence>
<evidence type="ECO:0000256" key="5">
    <source>
        <dbReference type="ARBA" id="ARBA00022763"/>
    </source>
</evidence>
<dbReference type="AlphaFoldDB" id="A0A0K8NWV6"/>
<sequence>MRRFAALFQALDASTATSDKLAALRHYLAEAPPADAAWALYFLAGGKPRQTVPTALLRTLACREAGIADWLFEACYQAVGDLAETIALVLPPPRRRHERGLAEWIEQGLLPLREATPERQAEAIADHWDGLDTAGRFLLTKLIGGGFRVGVSKLLVQRALAEHAGLDPKWVAQRMMGWTDKSARPDAAAYARLVAPVPVAPPPGGGDTGPAAGAAVAAEALPPTGQPFPFFLAHPLEAPLDELPARLGPPSDWLVEWKYDGIRAQVVRAGGRTWVWTRGEELVSDRFPEVCAQAERWPDGSVVDGEILVWKDGRPAPFALLQQRIGRKTLTRRVLAEAPVRFIAYDLLAEAGQDLREQPQQRRRAALEAFAARQAPPPDLLGAPLDAALPEGLPVSPEVHGSDWDALAARRAEARERGVEGLMLKHRAARYGQGRRKQEGLAAGTWWKWKIEPLSVDAVLVYAQAGHGRRASVYTDYTFAVWNRPPADAAEAAAVVEAIAARRPPQPGALQLVPFAKAYSGLTDAEFAAIDREVRAHTLEKFGPVRSLRPTRVFELGFEGIARSPRHRSGIAVRFPRMLRIRDDKPLHEADSLLQLEALLRATGADGAPREAEDTGRRGLARTAIAAVPPADGEGA</sequence>
<keyword evidence="5" id="KW-0227">DNA damage</keyword>
<proteinExistence type="predicted"/>
<feature type="region of interest" description="Disordered" evidence="12">
    <location>
        <begin position="604"/>
        <end position="636"/>
    </location>
</feature>
<feature type="domain" description="ATP-dependent DNA ligase family profile" evidence="13">
    <location>
        <begin position="337"/>
        <end position="483"/>
    </location>
</feature>
<dbReference type="PROSITE" id="PS50160">
    <property type="entry name" value="DNA_LIGASE_A3"/>
    <property type="match status" value="1"/>
</dbReference>
<comment type="catalytic activity">
    <reaction evidence="11">
        <text>ATP + (deoxyribonucleotide)n-3'-hydroxyl + 5'-phospho-(deoxyribonucleotide)m = (deoxyribonucleotide)n+m + AMP + diphosphate.</text>
        <dbReference type="EC" id="6.5.1.1"/>
    </reaction>
</comment>
<keyword evidence="3" id="KW-0479">Metal-binding</keyword>
<comment type="caution">
    <text evidence="14">The sequence shown here is derived from an EMBL/GenBank/DDBJ whole genome shotgun (WGS) entry which is preliminary data.</text>
</comment>
<reference evidence="14 15" key="2">
    <citation type="journal article" date="2016" name="Science">
        <title>A bacterium that degrades and assimilates poly(ethylene terephthalate).</title>
        <authorList>
            <person name="Yoshida S."/>
            <person name="Hiraga K."/>
            <person name="Takehana T."/>
            <person name="Taniguchi I."/>
            <person name="Yamaji H."/>
            <person name="Maeda Y."/>
            <person name="Toyohara K."/>
            <person name="Miyamoto K."/>
            <person name="Kimura Y."/>
            <person name="Oda K."/>
        </authorList>
    </citation>
    <scope>NUCLEOTIDE SEQUENCE [LARGE SCALE GENOMIC DNA]</scope>
    <source>
        <strain evidence="15">NBRC 110686 / TISTR 2288 / 201-F6</strain>
    </source>
</reference>
<evidence type="ECO:0000256" key="1">
    <source>
        <dbReference type="ARBA" id="ARBA00022598"/>
    </source>
</evidence>
<keyword evidence="9" id="KW-0234">DNA repair</keyword>